<gene>
    <name evidence="2" type="ORF">ACFPXP_10160</name>
</gene>
<accession>A0ABW1INV2</accession>
<comment type="caution">
    <text evidence="2">The sequence shown here is derived from an EMBL/GenBank/DDBJ whole genome shotgun (WGS) entry which is preliminary data.</text>
</comment>
<dbReference type="RefSeq" id="WP_379894093.1">
    <property type="nucleotide sequence ID" value="NZ_CBCSCT010000071.1"/>
</dbReference>
<evidence type="ECO:0008006" key="4">
    <source>
        <dbReference type="Google" id="ProtNLM"/>
    </source>
</evidence>
<sequence>MGVVIYKCMNCGGPLAFKPESQNWTCDYCLSEFGEQEVRDFIHHEQTHAETSMTGEALQHKKEQDQEFQDKAMGYTCESCGAEIVTDDTTAATFCYYCHNPTIIQRRLEGDFRPEKVIPFQFNREQATAKFIKWCRRKPLLSKWFIADSQLEKLSGIYVPFWLFDCDIEGEISGEATRVRTYTRGDTRYTETKYFHVDRGGSAAFRDVPADGSRKLDDELMTILEPFDYKDLKDFTMAYLSGYLAEKYDMDQNDVYGRVSTIIRNHMSSLLQETIQGYNRVSIHHTHVKFHKVEATYVLLPVWMFTYHYKGKIYMFAMNGQTGKIAGRLPISWGRVGSWFGAVSAAVFTALIIGGQLLW</sequence>
<dbReference type="Proteomes" id="UP001596250">
    <property type="component" value="Unassembled WGS sequence"/>
</dbReference>
<feature type="transmembrane region" description="Helical" evidence="1">
    <location>
        <begin position="339"/>
        <end position="358"/>
    </location>
</feature>
<evidence type="ECO:0000313" key="2">
    <source>
        <dbReference type="EMBL" id="MFC5986780.1"/>
    </source>
</evidence>
<keyword evidence="1" id="KW-0812">Transmembrane</keyword>
<dbReference type="Gene3D" id="2.20.28.30">
    <property type="entry name" value="RNA polymerase ii, chain L"/>
    <property type="match status" value="2"/>
</dbReference>
<keyword evidence="1" id="KW-1133">Transmembrane helix</keyword>
<name>A0ABW1INV2_9BACL</name>
<proteinExistence type="predicted"/>
<keyword evidence="1" id="KW-0472">Membrane</keyword>
<protein>
    <recommendedName>
        <fullName evidence="4">C2H2-type domain-containing protein</fullName>
    </recommendedName>
</protein>
<evidence type="ECO:0000313" key="3">
    <source>
        <dbReference type="Proteomes" id="UP001596250"/>
    </source>
</evidence>
<evidence type="ECO:0000256" key="1">
    <source>
        <dbReference type="SAM" id="Phobius"/>
    </source>
</evidence>
<dbReference type="PANTHER" id="PTHR37826">
    <property type="entry name" value="FLOTILLIN BAND_7_5 DOMAIN PROTEIN"/>
    <property type="match status" value="1"/>
</dbReference>
<organism evidence="2 3">
    <name type="scientific">Marinicrinis lubricantis</name>
    <dbReference type="NCBI Taxonomy" id="2086470"/>
    <lineage>
        <taxon>Bacteria</taxon>
        <taxon>Bacillati</taxon>
        <taxon>Bacillota</taxon>
        <taxon>Bacilli</taxon>
        <taxon>Bacillales</taxon>
        <taxon>Paenibacillaceae</taxon>
    </lineage>
</organism>
<dbReference type="PANTHER" id="PTHR37826:SF3">
    <property type="entry name" value="J DOMAIN-CONTAINING PROTEIN"/>
    <property type="match status" value="1"/>
</dbReference>
<reference evidence="3" key="1">
    <citation type="journal article" date="2019" name="Int. J. Syst. Evol. Microbiol.">
        <title>The Global Catalogue of Microorganisms (GCM) 10K type strain sequencing project: providing services to taxonomists for standard genome sequencing and annotation.</title>
        <authorList>
            <consortium name="The Broad Institute Genomics Platform"/>
            <consortium name="The Broad Institute Genome Sequencing Center for Infectious Disease"/>
            <person name="Wu L."/>
            <person name="Ma J."/>
        </authorList>
    </citation>
    <scope>NUCLEOTIDE SEQUENCE [LARGE SCALE GENOMIC DNA]</scope>
    <source>
        <strain evidence="3">CCM 8749</strain>
    </source>
</reference>
<keyword evidence="3" id="KW-1185">Reference proteome</keyword>
<dbReference type="EMBL" id="JBHSQV010000133">
    <property type="protein sequence ID" value="MFC5986780.1"/>
    <property type="molecule type" value="Genomic_DNA"/>
</dbReference>